<dbReference type="EMBL" id="BLXT01004325">
    <property type="protein sequence ID" value="GFO11545.1"/>
    <property type="molecule type" value="Genomic_DNA"/>
</dbReference>
<sequence>MCPKAVSDLGVGRSIRWIIGGINRDKEQDDGQQGDPHDQRGWATLRVEWEYDMRKRRSEEQKAAMGSRRSEEEQFRRNGVRSSCYAS</sequence>
<name>A0AAV4AT81_9GAST</name>
<evidence type="ECO:0000313" key="3">
    <source>
        <dbReference type="Proteomes" id="UP000735302"/>
    </source>
</evidence>
<feature type="region of interest" description="Disordered" evidence="1">
    <location>
        <begin position="22"/>
        <end position="41"/>
    </location>
</feature>
<reference evidence="2 3" key="1">
    <citation type="journal article" date="2021" name="Elife">
        <title>Chloroplast acquisition without the gene transfer in kleptoplastic sea slugs, Plakobranchus ocellatus.</title>
        <authorList>
            <person name="Maeda T."/>
            <person name="Takahashi S."/>
            <person name="Yoshida T."/>
            <person name="Shimamura S."/>
            <person name="Takaki Y."/>
            <person name="Nagai Y."/>
            <person name="Toyoda A."/>
            <person name="Suzuki Y."/>
            <person name="Arimoto A."/>
            <person name="Ishii H."/>
            <person name="Satoh N."/>
            <person name="Nishiyama T."/>
            <person name="Hasebe M."/>
            <person name="Maruyama T."/>
            <person name="Minagawa J."/>
            <person name="Obokata J."/>
            <person name="Shigenobu S."/>
        </authorList>
    </citation>
    <scope>NUCLEOTIDE SEQUENCE [LARGE SCALE GENOMIC DNA]</scope>
</reference>
<dbReference type="Proteomes" id="UP000735302">
    <property type="component" value="Unassembled WGS sequence"/>
</dbReference>
<protein>
    <submittedName>
        <fullName evidence="2">Uncharacterized protein</fullName>
    </submittedName>
</protein>
<accession>A0AAV4AT81</accession>
<evidence type="ECO:0000256" key="1">
    <source>
        <dbReference type="SAM" id="MobiDB-lite"/>
    </source>
</evidence>
<dbReference type="AlphaFoldDB" id="A0AAV4AT81"/>
<gene>
    <name evidence="2" type="ORF">PoB_003805000</name>
</gene>
<organism evidence="2 3">
    <name type="scientific">Plakobranchus ocellatus</name>
    <dbReference type="NCBI Taxonomy" id="259542"/>
    <lineage>
        <taxon>Eukaryota</taxon>
        <taxon>Metazoa</taxon>
        <taxon>Spiralia</taxon>
        <taxon>Lophotrochozoa</taxon>
        <taxon>Mollusca</taxon>
        <taxon>Gastropoda</taxon>
        <taxon>Heterobranchia</taxon>
        <taxon>Euthyneura</taxon>
        <taxon>Panpulmonata</taxon>
        <taxon>Sacoglossa</taxon>
        <taxon>Placobranchoidea</taxon>
        <taxon>Plakobranchidae</taxon>
        <taxon>Plakobranchus</taxon>
    </lineage>
</organism>
<keyword evidence="3" id="KW-1185">Reference proteome</keyword>
<evidence type="ECO:0000313" key="2">
    <source>
        <dbReference type="EMBL" id="GFO11545.1"/>
    </source>
</evidence>
<feature type="compositionally biased region" description="Basic and acidic residues" evidence="1">
    <location>
        <begin position="23"/>
        <end position="40"/>
    </location>
</feature>
<proteinExistence type="predicted"/>
<feature type="compositionally biased region" description="Basic and acidic residues" evidence="1">
    <location>
        <begin position="60"/>
        <end position="76"/>
    </location>
</feature>
<feature type="region of interest" description="Disordered" evidence="1">
    <location>
        <begin position="60"/>
        <end position="87"/>
    </location>
</feature>
<comment type="caution">
    <text evidence="2">The sequence shown here is derived from an EMBL/GenBank/DDBJ whole genome shotgun (WGS) entry which is preliminary data.</text>
</comment>